<sequence>MEKDNNKMFIYHFAHREGESSMCKMEKRSIFGIETNENVLKSPIEIDPNRSPFIKERIEVMYEGADLQDIINQVKKIFLFGLTFNVNLMKYNNLYQLTEVEDEKRGWIAHEVGLHINGKLDRVNPDQEFGITVMDGRWYFGRYKKSKTVWIHHSTYMDLKAGTVG</sequence>
<evidence type="ECO:0000313" key="2">
    <source>
        <dbReference type="Proteomes" id="UP000031938"/>
    </source>
</evidence>
<dbReference type="STRING" id="889306.KP78_33030"/>
<dbReference type="EMBL" id="JXRP01000019">
    <property type="protein sequence ID" value="KIL44339.1"/>
    <property type="molecule type" value="Genomic_DNA"/>
</dbReference>
<keyword evidence="1" id="KW-0808">Transferase</keyword>
<dbReference type="GO" id="GO:0008168">
    <property type="term" value="F:methyltransferase activity"/>
    <property type="evidence" value="ECO:0007669"/>
    <property type="project" value="UniProtKB-KW"/>
</dbReference>
<dbReference type="RefSeq" id="WP_052474865.1">
    <property type="nucleotide sequence ID" value="NZ_JXRP01000019.1"/>
</dbReference>
<keyword evidence="1" id="KW-0489">Methyltransferase</keyword>
<reference evidence="1 2" key="1">
    <citation type="submission" date="2015-01" db="EMBL/GenBank/DDBJ databases">
        <title>Genome sequencing of Jeotgalibacillus soli.</title>
        <authorList>
            <person name="Goh K.M."/>
            <person name="Chan K.-G."/>
            <person name="Yaakop A.S."/>
            <person name="Ee R."/>
            <person name="Gan H.M."/>
            <person name="Chan C.S."/>
        </authorList>
    </citation>
    <scope>NUCLEOTIDE SEQUENCE [LARGE SCALE GENOMIC DNA]</scope>
    <source>
        <strain evidence="1 2">P9</strain>
    </source>
</reference>
<evidence type="ECO:0000313" key="1">
    <source>
        <dbReference type="EMBL" id="KIL44339.1"/>
    </source>
</evidence>
<dbReference type="AlphaFoldDB" id="A0A0C2RRF6"/>
<dbReference type="GO" id="GO:0032259">
    <property type="term" value="P:methylation"/>
    <property type="evidence" value="ECO:0007669"/>
    <property type="project" value="UniProtKB-KW"/>
</dbReference>
<protein>
    <submittedName>
        <fullName evidence="1">RNA methyltransferase</fullName>
    </submittedName>
</protein>
<accession>A0A0C2RRF6</accession>
<keyword evidence="2" id="KW-1185">Reference proteome</keyword>
<name>A0A0C2RRF6_9BACL</name>
<dbReference type="OrthoDB" id="9791556at2"/>
<gene>
    <name evidence="1" type="ORF">KP78_33030</name>
</gene>
<organism evidence="1 2">
    <name type="scientific">Jeotgalibacillus soli</name>
    <dbReference type="NCBI Taxonomy" id="889306"/>
    <lineage>
        <taxon>Bacteria</taxon>
        <taxon>Bacillati</taxon>
        <taxon>Bacillota</taxon>
        <taxon>Bacilli</taxon>
        <taxon>Bacillales</taxon>
        <taxon>Caryophanaceae</taxon>
        <taxon>Jeotgalibacillus</taxon>
    </lineage>
</organism>
<dbReference type="Proteomes" id="UP000031938">
    <property type="component" value="Unassembled WGS sequence"/>
</dbReference>
<proteinExistence type="predicted"/>
<comment type="caution">
    <text evidence="1">The sequence shown here is derived from an EMBL/GenBank/DDBJ whole genome shotgun (WGS) entry which is preliminary data.</text>
</comment>
<dbReference type="PATRIC" id="fig|889306.3.peg.3319"/>